<gene>
    <name evidence="1" type="ORF">BLA60_20110</name>
</gene>
<keyword evidence="2" id="KW-1185">Reference proteome</keyword>
<evidence type="ECO:0000313" key="1">
    <source>
        <dbReference type="EMBL" id="OLF09464.1"/>
    </source>
</evidence>
<dbReference type="RefSeq" id="WP_075134456.1">
    <property type="nucleotide sequence ID" value="NZ_MSIF01000009.1"/>
</dbReference>
<comment type="caution">
    <text evidence="1">The sequence shown here is derived from an EMBL/GenBank/DDBJ whole genome shotgun (WGS) entry which is preliminary data.</text>
</comment>
<protein>
    <submittedName>
        <fullName evidence="1">Uncharacterized protein</fullName>
    </submittedName>
</protein>
<dbReference type="OrthoDB" id="5189801at2"/>
<dbReference type="Proteomes" id="UP000185696">
    <property type="component" value="Unassembled WGS sequence"/>
</dbReference>
<accession>A0A7Z1AXQ6</accession>
<reference evidence="1 2" key="1">
    <citation type="submission" date="2016-12" db="EMBL/GenBank/DDBJ databases">
        <title>The draft genome sequence of Actinophytocola xinjiangensis.</title>
        <authorList>
            <person name="Wang W."/>
            <person name="Yuan L."/>
        </authorList>
    </citation>
    <scope>NUCLEOTIDE SEQUENCE [LARGE SCALE GENOMIC DNA]</scope>
    <source>
        <strain evidence="1 2">CGMCC 4.4663</strain>
    </source>
</reference>
<sequence length="215" mass="22955">MGALILGCGVALTSDDWPKLASASGSDVREIPATPGKSDVDPLVRDFDGDRVVVHGTDADLAAVVLRLLRRSRLDLPVAYVPLTRSPVARLWTLPADPFSAPPTPTPLIRDDSGGVLLGEGVLPAVNGTVYCDDEIPLRGPAHRVTVAPDLAGGPGLTLEIVTKSLLRRRRTTLTGRAAQYGGAPVTPVRDGVAHPRPAKRWTWYRHTEDLLACR</sequence>
<proteinExistence type="predicted"/>
<name>A0A7Z1AXQ6_9PSEU</name>
<dbReference type="EMBL" id="MSIF01000009">
    <property type="protein sequence ID" value="OLF09464.1"/>
    <property type="molecule type" value="Genomic_DNA"/>
</dbReference>
<dbReference type="AlphaFoldDB" id="A0A7Z1AXQ6"/>
<evidence type="ECO:0000313" key="2">
    <source>
        <dbReference type="Proteomes" id="UP000185696"/>
    </source>
</evidence>
<organism evidence="1 2">
    <name type="scientific">Actinophytocola xinjiangensis</name>
    <dbReference type="NCBI Taxonomy" id="485602"/>
    <lineage>
        <taxon>Bacteria</taxon>
        <taxon>Bacillati</taxon>
        <taxon>Actinomycetota</taxon>
        <taxon>Actinomycetes</taxon>
        <taxon>Pseudonocardiales</taxon>
        <taxon>Pseudonocardiaceae</taxon>
    </lineage>
</organism>